<comment type="cofactor">
    <cofactor evidence="5">
        <name>Mg(2+)</name>
        <dbReference type="ChEBI" id="CHEBI:18420"/>
    </cofactor>
</comment>
<dbReference type="PIRSF" id="PIRSF006806">
    <property type="entry name" value="FTHF_cligase"/>
    <property type="match status" value="1"/>
</dbReference>
<evidence type="ECO:0000256" key="4">
    <source>
        <dbReference type="PIRSR" id="PIRSR006806-1"/>
    </source>
</evidence>
<evidence type="ECO:0000313" key="6">
    <source>
        <dbReference type="EMBL" id="TAA31296.1"/>
    </source>
</evidence>
<dbReference type="InterPro" id="IPR037171">
    <property type="entry name" value="NagB/RpiA_transferase-like"/>
</dbReference>
<evidence type="ECO:0000256" key="3">
    <source>
        <dbReference type="ARBA" id="ARBA00022840"/>
    </source>
</evidence>
<keyword evidence="3 4" id="KW-0067">ATP-binding</keyword>
<comment type="catalytic activity">
    <reaction evidence="5">
        <text>(6S)-5-formyl-5,6,7,8-tetrahydrofolate + ATP = (6R)-5,10-methenyltetrahydrofolate + ADP + phosphate</text>
        <dbReference type="Rhea" id="RHEA:10488"/>
        <dbReference type="ChEBI" id="CHEBI:30616"/>
        <dbReference type="ChEBI" id="CHEBI:43474"/>
        <dbReference type="ChEBI" id="CHEBI:57455"/>
        <dbReference type="ChEBI" id="CHEBI:57457"/>
        <dbReference type="ChEBI" id="CHEBI:456216"/>
        <dbReference type="EC" id="6.3.3.2"/>
    </reaction>
</comment>
<accession>A0A4Q8LMN6</accession>
<dbReference type="AlphaFoldDB" id="A0A4Q8LMN6"/>
<dbReference type="EMBL" id="SHMB01000002">
    <property type="protein sequence ID" value="TAA31296.1"/>
    <property type="molecule type" value="Genomic_DNA"/>
</dbReference>
<reference evidence="6 7" key="1">
    <citation type="submission" date="2019-02" db="EMBL/GenBank/DDBJ databases">
        <title>WGS of Pseudoxanthomonas species novum from clinical isolates.</title>
        <authorList>
            <person name="Bernier A.-M."/>
            <person name="Bernard K."/>
            <person name="Vachon A."/>
        </authorList>
    </citation>
    <scope>NUCLEOTIDE SEQUENCE [LARGE SCALE GENOMIC DNA]</scope>
    <source>
        <strain evidence="6 7">NML171202</strain>
    </source>
</reference>
<dbReference type="Pfam" id="PF01812">
    <property type="entry name" value="5-FTHF_cyc-lig"/>
    <property type="match status" value="1"/>
</dbReference>
<dbReference type="GO" id="GO:0046872">
    <property type="term" value="F:metal ion binding"/>
    <property type="evidence" value="ECO:0007669"/>
    <property type="project" value="UniProtKB-KW"/>
</dbReference>
<evidence type="ECO:0000256" key="1">
    <source>
        <dbReference type="ARBA" id="ARBA00010638"/>
    </source>
</evidence>
<dbReference type="GO" id="GO:0035999">
    <property type="term" value="P:tetrahydrofolate interconversion"/>
    <property type="evidence" value="ECO:0007669"/>
    <property type="project" value="TreeGrafter"/>
</dbReference>
<feature type="binding site" evidence="4">
    <location>
        <begin position="134"/>
        <end position="142"/>
    </location>
    <ligand>
        <name>ATP</name>
        <dbReference type="ChEBI" id="CHEBI:30616"/>
    </ligand>
</feature>
<keyword evidence="5" id="KW-0479">Metal-binding</keyword>
<dbReference type="GO" id="GO:0030272">
    <property type="term" value="F:5-formyltetrahydrofolate cyclo-ligase activity"/>
    <property type="evidence" value="ECO:0007669"/>
    <property type="project" value="UniProtKB-EC"/>
</dbReference>
<evidence type="ECO:0000256" key="2">
    <source>
        <dbReference type="ARBA" id="ARBA00022741"/>
    </source>
</evidence>
<name>A0A4Q8LMN6_9GAMM</name>
<evidence type="ECO:0000256" key="5">
    <source>
        <dbReference type="RuleBase" id="RU361279"/>
    </source>
</evidence>
<keyword evidence="2 4" id="KW-0547">Nucleotide-binding</keyword>
<gene>
    <name evidence="6" type="ORF">EA661_06885</name>
</gene>
<keyword evidence="5" id="KW-0460">Magnesium</keyword>
<proteinExistence type="inferred from homology"/>
<dbReference type="PANTHER" id="PTHR23407">
    <property type="entry name" value="ATPASE INHIBITOR/5-FORMYLTETRAHYDROFOLATE CYCLO-LIGASE"/>
    <property type="match status" value="1"/>
</dbReference>
<dbReference type="SUPFAM" id="SSF100950">
    <property type="entry name" value="NagB/RpiA/CoA transferase-like"/>
    <property type="match status" value="1"/>
</dbReference>
<dbReference type="GO" id="GO:0009396">
    <property type="term" value="P:folic acid-containing compound biosynthetic process"/>
    <property type="evidence" value="ECO:0007669"/>
    <property type="project" value="TreeGrafter"/>
</dbReference>
<evidence type="ECO:0000313" key="7">
    <source>
        <dbReference type="Proteomes" id="UP000291286"/>
    </source>
</evidence>
<sequence length="195" mass="21164">MSDSDALPALRARLRERRRALPAAARIAGAEALAARLLALPFLPERGYVAGYWATDGEIGLHAFQLKLPAGLVYCLPVLHGEELRFAPWRAGDGLVTNRFGIPEPDVAPSSALEPEQMALVVMPLVGFDASGHRLGMGGGWYDRSFAMRTASAPPPWLVGVGFETQRTDLPPPRAWDVRPDVICTESSTLLLEPR</sequence>
<keyword evidence="6" id="KW-0436">Ligase</keyword>
<dbReference type="Gene3D" id="3.40.50.10420">
    <property type="entry name" value="NagB/RpiA/CoA transferase-like"/>
    <property type="match status" value="1"/>
</dbReference>
<comment type="similarity">
    <text evidence="1 5">Belongs to the 5-formyltetrahydrofolate cyclo-ligase family.</text>
</comment>
<dbReference type="PANTHER" id="PTHR23407:SF1">
    <property type="entry name" value="5-FORMYLTETRAHYDROFOLATE CYCLO-LIGASE"/>
    <property type="match status" value="1"/>
</dbReference>
<protein>
    <recommendedName>
        <fullName evidence="5">5-formyltetrahydrofolate cyclo-ligase</fullName>
        <ecNumber evidence="5">6.3.3.2</ecNumber>
    </recommendedName>
</protein>
<organism evidence="6 7">
    <name type="scientific">Pseudoxanthomonas winnipegensis</name>
    <dbReference type="NCBI Taxonomy" id="2480810"/>
    <lineage>
        <taxon>Bacteria</taxon>
        <taxon>Pseudomonadati</taxon>
        <taxon>Pseudomonadota</taxon>
        <taxon>Gammaproteobacteria</taxon>
        <taxon>Lysobacterales</taxon>
        <taxon>Lysobacteraceae</taxon>
        <taxon>Pseudoxanthomonas</taxon>
    </lineage>
</organism>
<feature type="binding site" evidence="4">
    <location>
        <position position="58"/>
    </location>
    <ligand>
        <name>substrate</name>
    </ligand>
</feature>
<comment type="caution">
    <text evidence="6">The sequence shown here is derived from an EMBL/GenBank/DDBJ whole genome shotgun (WGS) entry which is preliminary data.</text>
</comment>
<dbReference type="RefSeq" id="WP_130517067.1">
    <property type="nucleotide sequence ID" value="NZ_SHMA01000003.1"/>
</dbReference>
<dbReference type="GO" id="GO:0005524">
    <property type="term" value="F:ATP binding"/>
    <property type="evidence" value="ECO:0007669"/>
    <property type="project" value="UniProtKB-KW"/>
</dbReference>
<dbReference type="InterPro" id="IPR024185">
    <property type="entry name" value="FTHF_cligase-like_sf"/>
</dbReference>
<dbReference type="EC" id="6.3.3.2" evidence="5"/>
<dbReference type="InterPro" id="IPR002698">
    <property type="entry name" value="FTHF_cligase"/>
</dbReference>
<dbReference type="NCBIfam" id="TIGR02727">
    <property type="entry name" value="MTHFS_bact"/>
    <property type="match status" value="1"/>
</dbReference>
<dbReference type="Proteomes" id="UP000291286">
    <property type="component" value="Unassembled WGS sequence"/>
</dbReference>